<evidence type="ECO:0000313" key="3">
    <source>
        <dbReference type="EMBL" id="AJG23239.1"/>
    </source>
</evidence>
<dbReference type="KEGG" id="cbw:RR42_s1651"/>
<keyword evidence="1" id="KW-1133">Transmembrane helix</keyword>
<reference evidence="3 4" key="1">
    <citation type="journal article" date="2015" name="Genome Announc.">
        <title>Complete Genome Sequence of Cupriavidus basilensis 4G11, Isolated from the Oak Ridge Field Research Center Site.</title>
        <authorList>
            <person name="Ray J."/>
            <person name="Waters R.J."/>
            <person name="Skerker J.M."/>
            <person name="Kuehl J.V."/>
            <person name="Price M.N."/>
            <person name="Huang J."/>
            <person name="Chakraborty R."/>
            <person name="Arkin A.P."/>
            <person name="Deutschbauer A."/>
        </authorList>
    </citation>
    <scope>NUCLEOTIDE SEQUENCE [LARGE SCALE GENOMIC DNA]</scope>
    <source>
        <strain evidence="3">4G11</strain>
    </source>
</reference>
<feature type="transmembrane region" description="Helical" evidence="1">
    <location>
        <begin position="44"/>
        <end position="65"/>
    </location>
</feature>
<evidence type="ECO:0000256" key="2">
    <source>
        <dbReference type="SAM" id="SignalP"/>
    </source>
</evidence>
<keyword evidence="1" id="KW-0472">Membrane</keyword>
<accession>A0A0C4YMH0</accession>
<evidence type="ECO:0000256" key="1">
    <source>
        <dbReference type="SAM" id="Phobius"/>
    </source>
</evidence>
<keyword evidence="2" id="KW-0732">Signal</keyword>
<gene>
    <name evidence="3" type="ORF">RR42_s1651</name>
</gene>
<dbReference type="RefSeq" id="WP_043354975.1">
    <property type="nucleotide sequence ID" value="NZ_CP010537.1"/>
</dbReference>
<dbReference type="AlphaFoldDB" id="A0A0C4YMH0"/>
<name>A0A0C4YMH0_9BURK</name>
<dbReference type="Proteomes" id="UP000031843">
    <property type="component" value="Chromosome secondary"/>
</dbReference>
<dbReference type="STRING" id="68895.RR42_s1651"/>
<dbReference type="EMBL" id="CP010537">
    <property type="protein sequence ID" value="AJG23239.1"/>
    <property type="molecule type" value="Genomic_DNA"/>
</dbReference>
<organism evidence="3 4">
    <name type="scientific">Cupriavidus basilensis</name>
    <dbReference type="NCBI Taxonomy" id="68895"/>
    <lineage>
        <taxon>Bacteria</taxon>
        <taxon>Pseudomonadati</taxon>
        <taxon>Pseudomonadota</taxon>
        <taxon>Betaproteobacteria</taxon>
        <taxon>Burkholderiales</taxon>
        <taxon>Burkholderiaceae</taxon>
        <taxon>Cupriavidus</taxon>
    </lineage>
</organism>
<feature type="chain" id="PRO_5002181840" description="Mechanosensitive ion channel protein MscS" evidence="2">
    <location>
        <begin position="29"/>
        <end position="120"/>
    </location>
</feature>
<keyword evidence="4" id="KW-1185">Reference proteome</keyword>
<protein>
    <recommendedName>
        <fullName evidence="5">Mechanosensitive ion channel protein MscS</fullName>
    </recommendedName>
</protein>
<keyword evidence="1" id="KW-0812">Transmembrane</keyword>
<evidence type="ECO:0008006" key="5">
    <source>
        <dbReference type="Google" id="ProtNLM"/>
    </source>
</evidence>
<sequence length="120" mass="12408">MRNTHRAIRVIGAGIVAAALLAAGPASARDRYRDGGYHGGDGSAGAVALAIGALVGLAVIGTAVASQPVVVAAPPQPAYGPPPGYCYRDYDRAYVPCAPQPAPYYYQQAPQPQYQGYQGY</sequence>
<proteinExistence type="predicted"/>
<feature type="signal peptide" evidence="2">
    <location>
        <begin position="1"/>
        <end position="28"/>
    </location>
</feature>
<evidence type="ECO:0000313" key="4">
    <source>
        <dbReference type="Proteomes" id="UP000031843"/>
    </source>
</evidence>